<dbReference type="GO" id="GO:0003723">
    <property type="term" value="F:RNA binding"/>
    <property type="evidence" value="ECO:0007669"/>
    <property type="project" value="TreeGrafter"/>
</dbReference>
<dbReference type="EMBL" id="CH476736">
    <property type="protein sequence ID" value="EIE82675.1"/>
    <property type="molecule type" value="Genomic_DNA"/>
</dbReference>
<dbReference type="GO" id="GO:0004386">
    <property type="term" value="F:helicase activity"/>
    <property type="evidence" value="ECO:0007669"/>
    <property type="project" value="TreeGrafter"/>
</dbReference>
<dbReference type="PANTHER" id="PTHR18934:SF136">
    <property type="entry name" value="ATP-DEPENDENT RNA HELICASE DHX35-RELATED"/>
    <property type="match status" value="1"/>
</dbReference>
<evidence type="ECO:0000313" key="3">
    <source>
        <dbReference type="Proteomes" id="UP000009138"/>
    </source>
</evidence>
<evidence type="ECO:0000313" key="2">
    <source>
        <dbReference type="EMBL" id="EIE82675.1"/>
    </source>
</evidence>
<name>I1C2J5_RHIO9</name>
<organism evidence="2 3">
    <name type="scientific">Rhizopus delemar (strain RA 99-880 / ATCC MYA-4621 / FGSC 9543 / NRRL 43880)</name>
    <name type="common">Mucormycosis agent</name>
    <name type="synonym">Rhizopus arrhizus var. delemar</name>
    <dbReference type="NCBI Taxonomy" id="246409"/>
    <lineage>
        <taxon>Eukaryota</taxon>
        <taxon>Fungi</taxon>
        <taxon>Fungi incertae sedis</taxon>
        <taxon>Mucoromycota</taxon>
        <taxon>Mucoromycotina</taxon>
        <taxon>Mucoromycetes</taxon>
        <taxon>Mucorales</taxon>
        <taxon>Mucorineae</taxon>
        <taxon>Rhizopodaceae</taxon>
        <taxon>Rhizopus</taxon>
    </lineage>
</organism>
<dbReference type="Gene3D" id="1.20.120.1080">
    <property type="match status" value="1"/>
</dbReference>
<dbReference type="eggNOG" id="KOG0922">
    <property type="taxonomic scope" value="Eukaryota"/>
</dbReference>
<evidence type="ECO:0000259" key="1">
    <source>
        <dbReference type="SMART" id="SM00847"/>
    </source>
</evidence>
<proteinExistence type="predicted"/>
<dbReference type="STRING" id="246409.I1C2J5"/>
<dbReference type="AlphaFoldDB" id="I1C2J5"/>
<dbReference type="SUPFAM" id="SSF52540">
    <property type="entry name" value="P-loop containing nucleoside triphosphate hydrolases"/>
    <property type="match status" value="1"/>
</dbReference>
<dbReference type="InterPro" id="IPR007502">
    <property type="entry name" value="Helicase-assoc_dom"/>
</dbReference>
<dbReference type="PANTHER" id="PTHR18934">
    <property type="entry name" value="ATP-DEPENDENT RNA HELICASE"/>
    <property type="match status" value="1"/>
</dbReference>
<sequence length="88" mass="10055">MQLAEFPVDPMLAKILLSSKDYGCSHEIVTIAAMMSVQNVFLQPSKIPKEILFEARRRFWVEEGDTLTWINVYNAFINKGNKSAHEVP</sequence>
<dbReference type="VEuPathDB" id="FungiDB:RO3G_07380"/>
<keyword evidence="3" id="KW-1185">Reference proteome</keyword>
<dbReference type="InParanoid" id="I1C2J5"/>
<gene>
    <name evidence="2" type="ORF">RO3G_07380</name>
</gene>
<dbReference type="SMART" id="SM00847">
    <property type="entry name" value="HA2"/>
    <property type="match status" value="1"/>
</dbReference>
<feature type="domain" description="Helicase-associated" evidence="1">
    <location>
        <begin position="1"/>
        <end position="70"/>
    </location>
</feature>
<dbReference type="Proteomes" id="UP000009138">
    <property type="component" value="Unassembled WGS sequence"/>
</dbReference>
<dbReference type="InterPro" id="IPR027417">
    <property type="entry name" value="P-loop_NTPase"/>
</dbReference>
<protein>
    <recommendedName>
        <fullName evidence="1">Helicase-associated domain-containing protein</fullName>
    </recommendedName>
</protein>
<dbReference type="Pfam" id="PF21010">
    <property type="entry name" value="HA2_C"/>
    <property type="match status" value="1"/>
</dbReference>
<dbReference type="RefSeq" id="XP_067518071.1">
    <property type="nucleotide sequence ID" value="XM_067661970.1"/>
</dbReference>
<accession>I1C2J5</accession>
<dbReference type="GeneID" id="93614351"/>
<reference evidence="2 3" key="1">
    <citation type="journal article" date="2009" name="PLoS Genet.">
        <title>Genomic analysis of the basal lineage fungus Rhizopus oryzae reveals a whole-genome duplication.</title>
        <authorList>
            <person name="Ma L.-J."/>
            <person name="Ibrahim A.S."/>
            <person name="Skory C."/>
            <person name="Grabherr M.G."/>
            <person name="Burger G."/>
            <person name="Butler M."/>
            <person name="Elias M."/>
            <person name="Idnurm A."/>
            <person name="Lang B.F."/>
            <person name="Sone T."/>
            <person name="Abe A."/>
            <person name="Calvo S.E."/>
            <person name="Corrochano L.M."/>
            <person name="Engels R."/>
            <person name="Fu J."/>
            <person name="Hansberg W."/>
            <person name="Kim J.-M."/>
            <person name="Kodira C.D."/>
            <person name="Koehrsen M.J."/>
            <person name="Liu B."/>
            <person name="Miranda-Saavedra D."/>
            <person name="O'Leary S."/>
            <person name="Ortiz-Castellanos L."/>
            <person name="Poulter R."/>
            <person name="Rodriguez-Romero J."/>
            <person name="Ruiz-Herrera J."/>
            <person name="Shen Y.-Q."/>
            <person name="Zeng Q."/>
            <person name="Galagan J."/>
            <person name="Birren B.W."/>
            <person name="Cuomo C.A."/>
            <person name="Wickes B.L."/>
        </authorList>
    </citation>
    <scope>NUCLEOTIDE SEQUENCE [LARGE SCALE GENOMIC DNA]</scope>
    <source>
        <strain evidence="3">RA 99-880 / ATCC MYA-4621 / FGSC 9543 / NRRL 43880</strain>
    </source>
</reference>